<dbReference type="Pfam" id="PF03140">
    <property type="entry name" value="DUF247"/>
    <property type="match status" value="1"/>
</dbReference>
<comment type="caution">
    <text evidence="1">The sequence shown here is derived from an EMBL/GenBank/DDBJ whole genome shotgun (WGS) entry which is preliminary data.</text>
</comment>
<organism evidence="1 2">
    <name type="scientific">Morella rubra</name>
    <name type="common">Chinese bayberry</name>
    <dbReference type="NCBI Taxonomy" id="262757"/>
    <lineage>
        <taxon>Eukaryota</taxon>
        <taxon>Viridiplantae</taxon>
        <taxon>Streptophyta</taxon>
        <taxon>Embryophyta</taxon>
        <taxon>Tracheophyta</taxon>
        <taxon>Spermatophyta</taxon>
        <taxon>Magnoliopsida</taxon>
        <taxon>eudicotyledons</taxon>
        <taxon>Gunneridae</taxon>
        <taxon>Pentapetalae</taxon>
        <taxon>rosids</taxon>
        <taxon>fabids</taxon>
        <taxon>Fagales</taxon>
        <taxon>Myricaceae</taxon>
        <taxon>Morella</taxon>
    </lineage>
</organism>
<name>A0A6A1WKI7_9ROSI</name>
<dbReference type="OrthoDB" id="672127at2759"/>
<gene>
    <name evidence="1" type="ORF">CJ030_MR2G007770</name>
</gene>
<dbReference type="PANTHER" id="PTHR31170:SF17">
    <property type="match status" value="1"/>
</dbReference>
<keyword evidence="2" id="KW-1185">Reference proteome</keyword>
<evidence type="ECO:0000313" key="1">
    <source>
        <dbReference type="EMBL" id="KAB1224357.1"/>
    </source>
</evidence>
<proteinExistence type="predicted"/>
<dbReference type="EMBL" id="RXIC02000020">
    <property type="protein sequence ID" value="KAB1224357.1"/>
    <property type="molecule type" value="Genomic_DNA"/>
</dbReference>
<dbReference type="PANTHER" id="PTHR31170">
    <property type="entry name" value="BNAC04G53230D PROTEIN"/>
    <property type="match status" value="1"/>
</dbReference>
<dbReference type="InterPro" id="IPR004158">
    <property type="entry name" value="DUF247_pln"/>
</dbReference>
<dbReference type="AlphaFoldDB" id="A0A6A1WKI7"/>
<protein>
    <submittedName>
        <fullName evidence="1">Uncharacterized protein</fullName>
    </submittedName>
</protein>
<accession>A0A6A1WKI7</accession>
<dbReference type="Proteomes" id="UP000516437">
    <property type="component" value="Chromosome 2"/>
</dbReference>
<sequence length="426" mass="49555">MKSVDGADHGTDPVTIRVTQKLADLIPLVPDYPSIFKVHHQLREVNEMAYEPVLLAIGPYHRHKERLAPMEQQKLHYLQSMLGRNKSNVETYIMAMRKLEKTARKYYAESVTLTADEFVEMMLLDGCFIIELFRKYAMPYVRYQGDPIFQISWMLGVLRHDLLLFENQLPFFVLAILFKMSEVWAPLYGIDKLALYFFNATIPYSLYLLQKPRTISYFQHLLSLVHSNVCPSPSSVETEKDLIKEEEEYTDFISMSSATKLQKDGVRFRKLARTMNLFDTKKLEGGWDVYCKGGPGMRFEKLEGDSLFDMKFNNGLLEISQLEIDDDTESFLRNLIAYEQYSGRRDRMYVTDYVTFMNSLINSPKDVELLRQREIIVNRVGGDDDGISTLFNKLCECVVAPRIVYKEICRDVGEHCREHRNLCTPI</sequence>
<evidence type="ECO:0000313" key="2">
    <source>
        <dbReference type="Proteomes" id="UP000516437"/>
    </source>
</evidence>
<reference evidence="1 2" key="1">
    <citation type="journal article" date="2019" name="Plant Biotechnol. J.">
        <title>The red bayberry genome and genetic basis of sex determination.</title>
        <authorList>
            <person name="Jia H.M."/>
            <person name="Jia H.J."/>
            <person name="Cai Q.L."/>
            <person name="Wang Y."/>
            <person name="Zhao H.B."/>
            <person name="Yang W.F."/>
            <person name="Wang G.Y."/>
            <person name="Li Y.H."/>
            <person name="Zhan D.L."/>
            <person name="Shen Y.T."/>
            <person name="Niu Q.F."/>
            <person name="Chang L."/>
            <person name="Qiu J."/>
            <person name="Zhao L."/>
            <person name="Xie H.B."/>
            <person name="Fu W.Y."/>
            <person name="Jin J."/>
            <person name="Li X.W."/>
            <person name="Jiao Y."/>
            <person name="Zhou C.C."/>
            <person name="Tu T."/>
            <person name="Chai C.Y."/>
            <person name="Gao J.L."/>
            <person name="Fan L.J."/>
            <person name="van de Weg E."/>
            <person name="Wang J.Y."/>
            <person name="Gao Z.S."/>
        </authorList>
    </citation>
    <scope>NUCLEOTIDE SEQUENCE [LARGE SCALE GENOMIC DNA]</scope>
    <source>
        <tissue evidence="1">Leaves</tissue>
    </source>
</reference>